<reference evidence="1 2" key="1">
    <citation type="submission" date="2014-07" db="EMBL/GenBank/DDBJ databases">
        <authorList>
            <person name="McCorrison J."/>
            <person name="Sanka R."/>
            <person name="Torralba M."/>
            <person name="Gillis M."/>
            <person name="Haft D.H."/>
            <person name="Methe B."/>
            <person name="Sutton G."/>
            <person name="Nelson K.E."/>
        </authorList>
    </citation>
    <scope>NUCLEOTIDE SEQUENCE [LARGE SCALE GENOMIC DNA]</scope>
    <source>
        <strain evidence="1 2">DNF00882</strain>
    </source>
</reference>
<dbReference type="Proteomes" id="UP000029538">
    <property type="component" value="Unassembled WGS sequence"/>
</dbReference>
<proteinExistence type="predicted"/>
<gene>
    <name evidence="1" type="ORF">HMPREF0654_01315</name>
</gene>
<name>A0A096C5Z1_9BACT</name>
<dbReference type="EMBL" id="JRNR01000004">
    <property type="protein sequence ID" value="KGF50347.1"/>
    <property type="molecule type" value="Genomic_DNA"/>
</dbReference>
<evidence type="ECO:0000313" key="2">
    <source>
        <dbReference type="Proteomes" id="UP000029538"/>
    </source>
</evidence>
<dbReference type="AlphaFoldDB" id="A0A096C5Z1"/>
<dbReference type="RefSeq" id="WP_036882199.1">
    <property type="nucleotide sequence ID" value="NZ_JRNR01000004.1"/>
</dbReference>
<protein>
    <submittedName>
        <fullName evidence="1">Uncharacterized protein</fullName>
    </submittedName>
</protein>
<evidence type="ECO:0000313" key="1">
    <source>
        <dbReference type="EMBL" id="KGF50347.1"/>
    </source>
</evidence>
<comment type="caution">
    <text evidence="1">The sequence shown here is derived from an EMBL/GenBank/DDBJ whole genome shotgun (WGS) entry which is preliminary data.</text>
</comment>
<sequence length="69" mass="7898">MRIETNFNIGDKVFYDGHKVGAVVGIEIIVGLDNRRTVSYNIKSKTIHDQVVLDNQGSLREENELRRII</sequence>
<organism evidence="1 2">
    <name type="scientific">Prevotella disiens DNF00882</name>
    <dbReference type="NCBI Taxonomy" id="1401075"/>
    <lineage>
        <taxon>Bacteria</taxon>
        <taxon>Pseudomonadati</taxon>
        <taxon>Bacteroidota</taxon>
        <taxon>Bacteroidia</taxon>
        <taxon>Bacteroidales</taxon>
        <taxon>Prevotellaceae</taxon>
        <taxon>Prevotella</taxon>
    </lineage>
</organism>
<accession>A0A096C5Z1</accession>